<evidence type="ECO:0000256" key="4">
    <source>
        <dbReference type="ARBA" id="ARBA00022737"/>
    </source>
</evidence>
<feature type="region of interest" description="Disordered" evidence="12">
    <location>
        <begin position="767"/>
        <end position="791"/>
    </location>
</feature>
<feature type="domain" description="C2H2-type" evidence="13">
    <location>
        <begin position="963"/>
        <end position="990"/>
    </location>
</feature>
<feature type="domain" description="C2H2-type" evidence="13">
    <location>
        <begin position="991"/>
        <end position="1018"/>
    </location>
</feature>
<dbReference type="FunFam" id="3.30.160.60:FF:000417">
    <property type="entry name" value="Zinc finger protein"/>
    <property type="match status" value="1"/>
</dbReference>
<dbReference type="GO" id="GO:0005634">
    <property type="term" value="C:nucleus"/>
    <property type="evidence" value="ECO:0007669"/>
    <property type="project" value="UniProtKB-SubCell"/>
</dbReference>
<feature type="domain" description="C2H2-type" evidence="13">
    <location>
        <begin position="879"/>
        <end position="908"/>
    </location>
</feature>
<feature type="domain" description="C2H2-type" evidence="13">
    <location>
        <begin position="1103"/>
        <end position="1127"/>
    </location>
</feature>
<feature type="domain" description="C2H2-type" evidence="13">
    <location>
        <begin position="545"/>
        <end position="565"/>
    </location>
</feature>
<evidence type="ECO:0000256" key="6">
    <source>
        <dbReference type="ARBA" id="ARBA00022833"/>
    </source>
</evidence>
<dbReference type="FunFam" id="3.30.160.60:FF:001506">
    <property type="entry name" value="Zinc finger protein"/>
    <property type="match status" value="1"/>
</dbReference>
<feature type="domain" description="C2H2-type" evidence="13">
    <location>
        <begin position="489"/>
        <end position="516"/>
    </location>
</feature>
<feature type="domain" description="C2H2-type" evidence="13">
    <location>
        <begin position="265"/>
        <end position="292"/>
    </location>
</feature>
<dbReference type="InterPro" id="IPR013087">
    <property type="entry name" value="Znf_C2H2_type"/>
</dbReference>
<accession>A0A9Y3QPT7</accession>
<name>A0A9Y3QPT7_9CICH</name>
<feature type="domain" description="C2H2-type" evidence="13">
    <location>
        <begin position="321"/>
        <end position="348"/>
    </location>
</feature>
<dbReference type="Gene3D" id="3.30.160.60">
    <property type="entry name" value="Classic Zinc Finger"/>
    <property type="match status" value="21"/>
</dbReference>
<dbReference type="PANTHER" id="PTHR24394">
    <property type="entry name" value="ZINC FINGER PROTEIN"/>
    <property type="match status" value="1"/>
</dbReference>
<evidence type="ECO:0000256" key="3">
    <source>
        <dbReference type="ARBA" id="ARBA00022723"/>
    </source>
</evidence>
<dbReference type="FunFam" id="3.30.160.60:FF:000446">
    <property type="entry name" value="Zinc finger protein"/>
    <property type="match status" value="1"/>
</dbReference>
<dbReference type="GO" id="GO:0008270">
    <property type="term" value="F:zinc ion binding"/>
    <property type="evidence" value="ECO:0007669"/>
    <property type="project" value="UniProtKB-KW"/>
</dbReference>
<feature type="compositionally biased region" description="Polar residues" evidence="12">
    <location>
        <begin position="150"/>
        <end position="163"/>
    </location>
</feature>
<keyword evidence="5 11" id="KW-0863">Zinc-finger</keyword>
<evidence type="ECO:0000256" key="1">
    <source>
        <dbReference type="ARBA" id="ARBA00004123"/>
    </source>
</evidence>
<dbReference type="AlphaFoldDB" id="A0A9Y3QPT7"/>
<evidence type="ECO:0000256" key="5">
    <source>
        <dbReference type="ARBA" id="ARBA00022771"/>
    </source>
</evidence>
<evidence type="ECO:0000256" key="10">
    <source>
        <dbReference type="ARBA" id="ARBA00023242"/>
    </source>
</evidence>
<sequence>MKEVDCVQQRNTDSLQTGGQQLQQHDDDALNQPVSSAEVQQLFVVKEEIPPEWSPSLDQQDRELLHIKEEEEEIWTSHEGGPHNGQEEAEITGVLFTAVPVKSEDDEEKPESSDIHQSQTGNCTEAESPSSCSAEKIKAEAGAEDCGGPESTNGTDLKSNLQPKTDEKTSDSSETEVSNNDDEDWQEPLSDYAPETEDSDNSWKESSALGSEVCDGKCSQSENLKGHRRGHTGQKAFCCGVCGKRFPRQGDLKRHLRVHTGEKPFDCSFCGKRFKQQGVLKSHMRIHTGEKPFACDVCGKRFIHQSNLKSHTRVHTGEKPFSCSICGKHFTEQGSLKRHRGIHTGQKPFGCGICGKTFSRKTHFNIHMTVHTGEKPFDCGFCGKKFSQKTHFKIHIRVHTGEKPFSCDACGKKFRLQYNLKRHMRVHSGEKPFGCDVCGERFTEQGSLKRHSGVHTGEKPFSCDDCGKTFSRNTHLKRHMRVHTGERPFGCDICGEKFTEQGVLKSHMRVHTGEKPFGCDVCGKRFRHQYTLKRHTGVHTGEKPFSCGVCGERFTRQGNLKRHMRNITSCDFFLNLVVAAVTWDKGARADACSENAGDTSTNLPPKKKSRRVDALLESVSVTHSCIRSGQTCKHRVCVRKSIPRRPGSSERSPQFVLKKRIAADSMDEVDYLQQYAADSLPFEEKPEIKPLGLHQLQDADINRADDIQQLVVIKEEAPWDQHYSEHLHIKTEQEELWASQEGEHLNGFEETEITGFPFNILVKSEDDEEKPHFSQLHKSQTKDCTAAEPPSSSLTKWIKIETYGEDGRSLELARKPDPSTHLQTNIVKGASDSSETEVSDEDWQGPLSDSGPETEDSENGKLESGVPSEAGHNTPKKNFSCSACGKHFVYKQSLKRHIRRNSENGSSGCLDNMKCFKRKQSIDSHIKIYTGEKPFGCGFCGKRVKYLYNLKSHMRVHTGEKLFGCDICGKRFTHHQNLKTHVTIHSGEKPFVCDICGKRARHQNNLKIHMIAHTGEKPFGCDDCGKRFKRKTHLTTHMTVHTAEKPFGCDVCGKRFNRKSHLRTHMIVHTGEKPYGCDVCGKKFNRKTHLESHITVHTGEKPFGCAICDQGFTQQGSLNRHMRFHLG</sequence>
<feature type="domain" description="C2H2-type" evidence="13">
    <location>
        <begin position="517"/>
        <end position="544"/>
    </location>
</feature>
<evidence type="ECO:0000256" key="2">
    <source>
        <dbReference type="ARBA" id="ARBA00006991"/>
    </source>
</evidence>
<keyword evidence="14" id="KW-1185">Reference proteome</keyword>
<dbReference type="Proteomes" id="UP000695023">
    <property type="component" value="Unplaced"/>
</dbReference>
<feature type="compositionally biased region" description="Acidic residues" evidence="12">
    <location>
        <begin position="834"/>
        <end position="843"/>
    </location>
</feature>
<dbReference type="PANTHER" id="PTHR24394:SF29">
    <property type="entry name" value="MYONEURIN"/>
    <property type="match status" value="1"/>
</dbReference>
<feature type="domain" description="C2H2-type" evidence="13">
    <location>
        <begin position="349"/>
        <end position="376"/>
    </location>
</feature>
<dbReference type="FunFam" id="3.30.160.60:FF:002343">
    <property type="entry name" value="Zinc finger protein 33A"/>
    <property type="match status" value="1"/>
</dbReference>
<keyword evidence="8" id="KW-0238">DNA-binding</keyword>
<keyword evidence="6" id="KW-0862">Zinc</keyword>
<feature type="region of interest" description="Disordered" evidence="12">
    <location>
        <begin position="810"/>
        <end position="874"/>
    </location>
</feature>
<organism evidence="14 15">
    <name type="scientific">Pundamilia nyererei</name>
    <dbReference type="NCBI Taxonomy" id="303518"/>
    <lineage>
        <taxon>Eukaryota</taxon>
        <taxon>Metazoa</taxon>
        <taxon>Chordata</taxon>
        <taxon>Craniata</taxon>
        <taxon>Vertebrata</taxon>
        <taxon>Euteleostomi</taxon>
        <taxon>Actinopterygii</taxon>
        <taxon>Neopterygii</taxon>
        <taxon>Teleostei</taxon>
        <taxon>Neoteleostei</taxon>
        <taxon>Acanthomorphata</taxon>
        <taxon>Ovalentaria</taxon>
        <taxon>Cichlomorphae</taxon>
        <taxon>Cichliformes</taxon>
        <taxon>Cichlidae</taxon>
        <taxon>African cichlids</taxon>
        <taxon>Pseudocrenilabrinae</taxon>
        <taxon>Haplochromini</taxon>
        <taxon>Pundamilia</taxon>
    </lineage>
</organism>
<dbReference type="GO" id="GO:0000981">
    <property type="term" value="F:DNA-binding transcription factor activity, RNA polymerase II-specific"/>
    <property type="evidence" value="ECO:0007669"/>
    <property type="project" value="TreeGrafter"/>
</dbReference>
<keyword evidence="10" id="KW-0539">Nucleus</keyword>
<gene>
    <name evidence="15" type="primary">LOC102201873</name>
</gene>
<dbReference type="GeneID" id="102201873"/>
<evidence type="ECO:0000313" key="15">
    <source>
        <dbReference type="RefSeq" id="XP_005725746.2"/>
    </source>
</evidence>
<feature type="domain" description="C2H2-type" evidence="13">
    <location>
        <begin position="461"/>
        <end position="488"/>
    </location>
</feature>
<dbReference type="PROSITE" id="PS00028">
    <property type="entry name" value="ZINC_FINGER_C2H2_1"/>
    <property type="match status" value="17"/>
</dbReference>
<evidence type="ECO:0000259" key="13">
    <source>
        <dbReference type="PROSITE" id="PS50157"/>
    </source>
</evidence>
<feature type="region of interest" description="Disordered" evidence="12">
    <location>
        <begin position="1"/>
        <end position="30"/>
    </location>
</feature>
<feature type="compositionally biased region" description="Polar residues" evidence="12">
    <location>
        <begin position="8"/>
        <end position="23"/>
    </location>
</feature>
<dbReference type="FunFam" id="3.30.160.60:FF:001954">
    <property type="entry name" value="Zinc finger protein 787"/>
    <property type="match status" value="1"/>
</dbReference>
<proteinExistence type="inferred from homology"/>
<evidence type="ECO:0000256" key="7">
    <source>
        <dbReference type="ARBA" id="ARBA00023015"/>
    </source>
</evidence>
<evidence type="ECO:0000256" key="11">
    <source>
        <dbReference type="PROSITE-ProRule" id="PRU00042"/>
    </source>
</evidence>
<comment type="subcellular location">
    <subcellularLocation>
        <location evidence="1">Nucleus</location>
    </subcellularLocation>
</comment>
<feature type="domain" description="C2H2-type" evidence="13">
    <location>
        <begin position="405"/>
        <end position="432"/>
    </location>
</feature>
<reference evidence="15" key="1">
    <citation type="submission" date="2025-08" db="UniProtKB">
        <authorList>
            <consortium name="RefSeq"/>
        </authorList>
    </citation>
    <scope>IDENTIFICATION</scope>
</reference>
<dbReference type="InterPro" id="IPR036236">
    <property type="entry name" value="Znf_C2H2_sf"/>
</dbReference>
<feature type="domain" description="C2H2-type" evidence="13">
    <location>
        <begin position="907"/>
        <end position="934"/>
    </location>
</feature>
<evidence type="ECO:0000313" key="14">
    <source>
        <dbReference type="Proteomes" id="UP000695023"/>
    </source>
</evidence>
<protein>
    <submittedName>
        <fullName evidence="15">Zinc finger protein 135-like</fullName>
    </submittedName>
</protein>
<dbReference type="SMART" id="SM00355">
    <property type="entry name" value="ZnF_C2H2"/>
    <property type="match status" value="20"/>
</dbReference>
<dbReference type="FunFam" id="3.30.160.60:FF:001480">
    <property type="entry name" value="Si:cabz01071911.3"/>
    <property type="match status" value="2"/>
</dbReference>
<dbReference type="GO" id="GO:0045596">
    <property type="term" value="P:negative regulation of cell differentiation"/>
    <property type="evidence" value="ECO:0007669"/>
    <property type="project" value="UniProtKB-ARBA"/>
</dbReference>
<comment type="similarity">
    <text evidence="2">Belongs to the krueppel C2H2-type zinc-finger protein family.</text>
</comment>
<feature type="domain" description="C2H2-type" evidence="13">
    <location>
        <begin position="293"/>
        <end position="320"/>
    </location>
</feature>
<feature type="domain" description="C2H2-type" evidence="13">
    <location>
        <begin position="935"/>
        <end position="962"/>
    </location>
</feature>
<dbReference type="PROSITE" id="PS50157">
    <property type="entry name" value="ZINC_FINGER_C2H2_2"/>
    <property type="match status" value="21"/>
</dbReference>
<feature type="domain" description="C2H2-type" evidence="13">
    <location>
        <begin position="1075"/>
        <end position="1102"/>
    </location>
</feature>
<feature type="region of interest" description="Disordered" evidence="12">
    <location>
        <begin position="74"/>
        <end position="206"/>
    </location>
</feature>
<keyword evidence="3" id="KW-0479">Metal-binding</keyword>
<dbReference type="RefSeq" id="XP_005725746.2">
    <property type="nucleotide sequence ID" value="XM_005725689.2"/>
</dbReference>
<feature type="domain" description="C2H2-type" evidence="13">
    <location>
        <begin position="433"/>
        <end position="460"/>
    </location>
</feature>
<keyword evidence="7" id="KW-0805">Transcription regulation</keyword>
<dbReference type="Pfam" id="PF00096">
    <property type="entry name" value="zf-C2H2"/>
    <property type="match status" value="19"/>
</dbReference>
<dbReference type="SUPFAM" id="SSF57667">
    <property type="entry name" value="beta-beta-alpha zinc fingers"/>
    <property type="match status" value="12"/>
</dbReference>
<dbReference type="GO" id="GO:0000122">
    <property type="term" value="P:negative regulation of transcription by RNA polymerase II"/>
    <property type="evidence" value="ECO:0007669"/>
    <property type="project" value="UniProtKB-ARBA"/>
</dbReference>
<keyword evidence="4" id="KW-0677">Repeat</keyword>
<dbReference type="FunFam" id="3.30.160.60:FF:000624">
    <property type="entry name" value="zinc finger protein 697"/>
    <property type="match status" value="3"/>
</dbReference>
<feature type="domain" description="C2H2-type" evidence="13">
    <location>
        <begin position="1019"/>
        <end position="1046"/>
    </location>
</feature>
<feature type="domain" description="C2H2-type" evidence="13">
    <location>
        <begin position="237"/>
        <end position="264"/>
    </location>
</feature>
<feature type="domain" description="C2H2-type" evidence="13">
    <location>
        <begin position="1047"/>
        <end position="1074"/>
    </location>
</feature>
<evidence type="ECO:0000256" key="8">
    <source>
        <dbReference type="ARBA" id="ARBA00023125"/>
    </source>
</evidence>
<evidence type="ECO:0000256" key="9">
    <source>
        <dbReference type="ARBA" id="ARBA00023163"/>
    </source>
</evidence>
<keyword evidence="9" id="KW-0804">Transcription</keyword>
<feature type="compositionally biased region" description="Polar residues" evidence="12">
    <location>
        <begin position="115"/>
        <end position="133"/>
    </location>
</feature>
<dbReference type="FunFam" id="3.30.160.60:FF:001289">
    <property type="entry name" value="Zinc finger protein 574"/>
    <property type="match status" value="2"/>
</dbReference>
<feature type="domain" description="C2H2-type" evidence="13">
    <location>
        <begin position="377"/>
        <end position="404"/>
    </location>
</feature>
<dbReference type="GO" id="GO:0003677">
    <property type="term" value="F:DNA binding"/>
    <property type="evidence" value="ECO:0007669"/>
    <property type="project" value="UniProtKB-KW"/>
</dbReference>
<dbReference type="FunFam" id="3.30.160.60:FF:000557">
    <property type="entry name" value="zinc finger and SCAN domain-containing protein 29"/>
    <property type="match status" value="2"/>
</dbReference>
<dbReference type="FunFam" id="3.30.160.60:FF:000264">
    <property type="entry name" value="Zinc finger protein 236"/>
    <property type="match status" value="2"/>
</dbReference>
<evidence type="ECO:0000256" key="12">
    <source>
        <dbReference type="SAM" id="MobiDB-lite"/>
    </source>
</evidence>
<dbReference type="FunFam" id="3.30.160.60:FF:000912">
    <property type="entry name" value="Zinc finger protein 660"/>
    <property type="match status" value="1"/>
</dbReference>
<dbReference type="FunFam" id="3.30.160.60:FF:000100">
    <property type="entry name" value="Zinc finger 45-like"/>
    <property type="match status" value="2"/>
</dbReference>
<dbReference type="FunFam" id="3.30.160.60:FF:001498">
    <property type="entry name" value="Zinc finger protein 404"/>
    <property type="match status" value="1"/>
</dbReference>